<dbReference type="EMBL" id="FLRH01000003">
    <property type="protein sequence ID" value="SBT64071.1"/>
    <property type="molecule type" value="Genomic_DNA"/>
</dbReference>
<feature type="binding site" evidence="1">
    <location>
        <position position="70"/>
    </location>
    <ligand>
        <name>heme b</name>
        <dbReference type="ChEBI" id="CHEBI:60344"/>
    </ligand>
</feature>
<comment type="function">
    <text evidence="1">Heme-binding protein able to scavenge peroxynitrite and to protect free L-tyrosine against peroxynitrite-mediated nitration, by acting as a peroxynitrite isomerase that converts peroxynitrite to nitrate. Therefore, this protein likely plays a role in peroxynitrite sensing and in the detoxification of reactive nitrogen and oxygen species (RNS and ROS, respectively). Is able to bind nitric oxide (NO) in vitro, but may act as a sensor of peroxynitrite levels in vivo.</text>
</comment>
<dbReference type="EC" id="5.99.-.-" evidence="1"/>
<evidence type="ECO:0000313" key="5">
    <source>
        <dbReference type="Proteomes" id="UP000199558"/>
    </source>
</evidence>
<dbReference type="GO" id="GO:0062213">
    <property type="term" value="F:peroxynitrite isomerase activity"/>
    <property type="evidence" value="ECO:0007669"/>
    <property type="project" value="UniProtKB-UniRule"/>
</dbReference>
<dbReference type="Proteomes" id="UP000199558">
    <property type="component" value="Unassembled WGS sequence"/>
</dbReference>
<dbReference type="InterPro" id="IPR045165">
    <property type="entry name" value="Nitrobindin"/>
</dbReference>
<comment type="similarity">
    <text evidence="1">Belongs to the nitrobindin family.</text>
</comment>
<comment type="catalytic activity">
    <reaction evidence="1">
        <text>peroxynitrite = nitrate</text>
        <dbReference type="Rhea" id="RHEA:63116"/>
        <dbReference type="ChEBI" id="CHEBI:17632"/>
        <dbReference type="ChEBI" id="CHEBI:25941"/>
    </reaction>
</comment>
<dbReference type="RefSeq" id="WP_091569182.1">
    <property type="nucleotide sequence ID" value="NZ_FLRH01000003.1"/>
</dbReference>
<gene>
    <name evidence="4" type="ORF">GA0070622_1040</name>
</gene>
<reference evidence="5" key="1">
    <citation type="submission" date="2016-06" db="EMBL/GenBank/DDBJ databases">
        <authorList>
            <person name="Varghese N."/>
            <person name="Submissions Spin"/>
        </authorList>
    </citation>
    <scope>NUCLEOTIDE SEQUENCE [LARGE SCALE GENOMIC DNA]</scope>
    <source>
        <strain evidence="5">DSM 45794</strain>
    </source>
</reference>
<evidence type="ECO:0000313" key="4">
    <source>
        <dbReference type="EMBL" id="SBT64071.1"/>
    </source>
</evidence>
<feature type="region of interest" description="Disordered" evidence="2">
    <location>
        <begin position="1"/>
        <end position="26"/>
    </location>
</feature>
<dbReference type="Pfam" id="PF08768">
    <property type="entry name" value="THAP4_heme-bd"/>
    <property type="match status" value="1"/>
</dbReference>
<comment type="cofactor">
    <cofactor evidence="1">
        <name>heme b</name>
        <dbReference type="ChEBI" id="CHEBI:60344"/>
    </cofactor>
    <text evidence="1">Binds 1 heme b group per subunit, that coordinates a highly solvent-exposed Fe(III) atom.</text>
</comment>
<dbReference type="InterPro" id="IPR022939">
    <property type="entry name" value="Nb(III)_bact/plant"/>
</dbReference>
<keyword evidence="1" id="KW-0349">Heme</keyword>
<keyword evidence="5" id="KW-1185">Reference proteome</keyword>
<dbReference type="AlphaFoldDB" id="A0A1A9B4U0"/>
<dbReference type="GO" id="GO:0046872">
    <property type="term" value="F:metal ion binding"/>
    <property type="evidence" value="ECO:0007669"/>
    <property type="project" value="UniProtKB-KW"/>
</dbReference>
<comment type="domain">
    <text evidence="1">Forms a 10-stranded antiparallel beta-barrel structure able to accommodate a hydrophobic ligand in its interior. In fact, this fold hosts the heme group, which is located in a wide surface cleft.</text>
</comment>
<keyword evidence="1" id="KW-0413">Isomerase</keyword>
<feature type="domain" description="THAP4-like heme-binding" evidence="3">
    <location>
        <begin position="50"/>
        <end position="205"/>
    </location>
</feature>
<sequence>MSLCVSQEVSGESVSENPLQPPWLNAPPVDPYPYEESHDLRVGPKLHRSLDGLLPYVGVWRGRGRGGFPTIEDFDFAQEIRISHDGRPFLFYESRAWILDEQSRPVRPAGREVGWWRPVMDGDRVTDELEALMTTPTGVMELHIGKRKGTQIEFATDAVVRTATAKEVTAGARLFGIVEGALLYAQEMAAVGQPLSPHLSARLTRVAG</sequence>
<dbReference type="SUPFAM" id="SSF50814">
    <property type="entry name" value="Lipocalins"/>
    <property type="match status" value="1"/>
</dbReference>
<dbReference type="InterPro" id="IPR014878">
    <property type="entry name" value="THAP4-like_heme-bd"/>
</dbReference>
<dbReference type="InterPro" id="IPR012674">
    <property type="entry name" value="Calycin"/>
</dbReference>
<dbReference type="CDD" id="cd07828">
    <property type="entry name" value="lipocalin_heme-bd-THAP4-like"/>
    <property type="match status" value="1"/>
</dbReference>
<dbReference type="OrthoDB" id="4804006at2"/>
<organism evidence="4 5">
    <name type="scientific">Micromonospora sediminicola</name>
    <dbReference type="NCBI Taxonomy" id="946078"/>
    <lineage>
        <taxon>Bacteria</taxon>
        <taxon>Bacillati</taxon>
        <taxon>Actinomycetota</taxon>
        <taxon>Actinomycetes</taxon>
        <taxon>Micromonosporales</taxon>
        <taxon>Micromonosporaceae</taxon>
        <taxon>Micromonospora</taxon>
    </lineage>
</organism>
<name>A0A1A9B4U0_9ACTN</name>
<protein>
    <recommendedName>
        <fullName evidence="1">Peroxynitrite isomerase</fullName>
        <ecNumber evidence="1">5.99.-.-</ecNumber>
    </recommendedName>
    <alternativeName>
        <fullName evidence="1">Ferric nitrobindin</fullName>
        <shortName evidence="1">Nb(III)</shortName>
    </alternativeName>
</protein>
<feature type="compositionally biased region" description="Low complexity" evidence="2">
    <location>
        <begin position="1"/>
        <end position="16"/>
    </location>
</feature>
<dbReference type="GO" id="GO:0020037">
    <property type="term" value="F:heme binding"/>
    <property type="evidence" value="ECO:0007669"/>
    <property type="project" value="UniProtKB-UniRule"/>
</dbReference>
<feature type="binding site" evidence="1">
    <location>
        <position position="166"/>
    </location>
    <ligand>
        <name>heme b</name>
        <dbReference type="ChEBI" id="CHEBI:60344"/>
    </ligand>
</feature>
<evidence type="ECO:0000259" key="3">
    <source>
        <dbReference type="Pfam" id="PF08768"/>
    </source>
</evidence>
<keyword evidence="1" id="KW-0479">Metal-binding</keyword>
<dbReference type="HAMAP" id="MF_01297">
    <property type="entry name" value="nitrobindin"/>
    <property type="match status" value="1"/>
</dbReference>
<evidence type="ECO:0000256" key="1">
    <source>
        <dbReference type="HAMAP-Rule" id="MF_01297"/>
    </source>
</evidence>
<proteinExistence type="inferred from homology"/>
<dbReference type="PANTHER" id="PTHR15854">
    <property type="entry name" value="THAP4 PROTEIN"/>
    <property type="match status" value="1"/>
</dbReference>
<dbReference type="STRING" id="946078.GA0070622_1040"/>
<feature type="binding site" description="axial binding residue" evidence="1">
    <location>
        <position position="198"/>
    </location>
    <ligand>
        <name>heme b</name>
        <dbReference type="ChEBI" id="CHEBI:60344"/>
    </ligand>
    <ligandPart>
        <name>Fe</name>
        <dbReference type="ChEBI" id="CHEBI:18248"/>
    </ligandPart>
</feature>
<keyword evidence="1" id="KW-0408">Iron</keyword>
<evidence type="ECO:0000256" key="2">
    <source>
        <dbReference type="SAM" id="MobiDB-lite"/>
    </source>
</evidence>
<dbReference type="PANTHER" id="PTHR15854:SF4">
    <property type="entry name" value="PEROXYNITRITE ISOMERASE THAP4"/>
    <property type="match status" value="1"/>
</dbReference>
<dbReference type="Gene3D" id="2.40.128.20">
    <property type="match status" value="1"/>
</dbReference>
<comment type="pathway">
    <text evidence="1">Nitrogen metabolism.</text>
</comment>
<accession>A0A1A9B4U0</accession>
<feature type="short sequence motif" description="GXWXGXG" evidence="1">
    <location>
        <begin position="58"/>
        <end position="64"/>
    </location>
</feature>